<dbReference type="AlphaFoldDB" id="A0A085MR66"/>
<protein>
    <submittedName>
        <fullName evidence="2">Uncharacterized protein</fullName>
    </submittedName>
</protein>
<proteinExistence type="predicted"/>
<dbReference type="Proteomes" id="UP000030758">
    <property type="component" value="Unassembled WGS sequence"/>
</dbReference>
<reference evidence="2" key="1">
    <citation type="journal article" date="2014" name="Nat. Genet.">
        <title>Genome and transcriptome of the porcine whipworm Trichuris suis.</title>
        <authorList>
            <person name="Jex A.R."/>
            <person name="Nejsum P."/>
            <person name="Schwarz E.M."/>
            <person name="Hu L."/>
            <person name="Young N.D."/>
            <person name="Hall R.S."/>
            <person name="Korhonen P.K."/>
            <person name="Liao S."/>
            <person name="Thamsborg S."/>
            <person name="Xia J."/>
            <person name="Xu P."/>
            <person name="Wang S."/>
            <person name="Scheerlinck J.P."/>
            <person name="Hofmann A."/>
            <person name="Sternberg P.W."/>
            <person name="Wang J."/>
            <person name="Gasser R.B."/>
        </authorList>
    </citation>
    <scope>NUCLEOTIDE SEQUENCE [LARGE SCALE GENOMIC DNA]</scope>
    <source>
        <strain evidence="2">DCEP-RM93F</strain>
    </source>
</reference>
<evidence type="ECO:0000313" key="2">
    <source>
        <dbReference type="EMBL" id="KFD59712.1"/>
    </source>
</evidence>
<feature type="region of interest" description="Disordered" evidence="1">
    <location>
        <begin position="1"/>
        <end position="28"/>
    </location>
</feature>
<organism evidence="2">
    <name type="scientific">Trichuris suis</name>
    <name type="common">pig whipworm</name>
    <dbReference type="NCBI Taxonomy" id="68888"/>
    <lineage>
        <taxon>Eukaryota</taxon>
        <taxon>Metazoa</taxon>
        <taxon>Ecdysozoa</taxon>
        <taxon>Nematoda</taxon>
        <taxon>Enoplea</taxon>
        <taxon>Dorylaimia</taxon>
        <taxon>Trichinellida</taxon>
        <taxon>Trichuridae</taxon>
        <taxon>Trichuris</taxon>
    </lineage>
</organism>
<accession>A0A085MR66</accession>
<feature type="compositionally biased region" description="Polar residues" evidence="1">
    <location>
        <begin position="1"/>
        <end position="13"/>
    </location>
</feature>
<sequence>MTTGRINQVARSSSRSERSLPDHRRSSVSGICCTAPAACMTTSSDGAGFTAITSATDGPSSKLQTHRQVRYDTDPRRPPGSLQQPYYCQFGHWQVLRRSGISVKAPSTARP</sequence>
<feature type="compositionally biased region" description="Basic and acidic residues" evidence="1">
    <location>
        <begin position="14"/>
        <end position="25"/>
    </location>
</feature>
<evidence type="ECO:0000256" key="1">
    <source>
        <dbReference type="SAM" id="MobiDB-lite"/>
    </source>
</evidence>
<feature type="region of interest" description="Disordered" evidence="1">
    <location>
        <begin position="55"/>
        <end position="84"/>
    </location>
</feature>
<gene>
    <name evidence="2" type="ORF">M514_28112</name>
</gene>
<dbReference type="EMBL" id="KL367758">
    <property type="protein sequence ID" value="KFD59712.1"/>
    <property type="molecule type" value="Genomic_DNA"/>
</dbReference>
<name>A0A085MR66_9BILA</name>